<dbReference type="RefSeq" id="WP_277866162.1">
    <property type="nucleotide sequence ID" value="NZ_JAKKUT010000002.1"/>
</dbReference>
<evidence type="ECO:0008006" key="3">
    <source>
        <dbReference type="Google" id="ProtNLM"/>
    </source>
</evidence>
<dbReference type="EMBL" id="JAKKUT010000002">
    <property type="protein sequence ID" value="MDG2990249.1"/>
    <property type="molecule type" value="Genomic_DNA"/>
</dbReference>
<reference evidence="1" key="1">
    <citation type="journal article" date="2022" name="Genome Biol. Evol.">
        <title>A New Gene Family Diagnostic for Intracellular Biomineralization of Amorphous Ca Carbonates by Cyanobacteria.</title>
        <authorList>
            <person name="Benzerara K."/>
            <person name="Duprat E."/>
            <person name="Bitard-Feildel T."/>
            <person name="Caumes G."/>
            <person name="Cassier-Chauvat C."/>
            <person name="Chauvat F."/>
            <person name="Dezi M."/>
            <person name="Diop S.I."/>
            <person name="Gaschignard G."/>
            <person name="Gorgen S."/>
            <person name="Gugger M."/>
            <person name="Lopez-Garcia P."/>
            <person name="Millet M."/>
            <person name="Skouri-Panet F."/>
            <person name="Moreira D."/>
            <person name="Callebaut I."/>
        </authorList>
    </citation>
    <scope>NUCLEOTIDE SEQUENCE</scope>
    <source>
        <strain evidence="1">G9</strain>
    </source>
</reference>
<keyword evidence="2" id="KW-1185">Reference proteome</keyword>
<accession>A0ABT6EWU7</accession>
<dbReference type="Proteomes" id="UP001154265">
    <property type="component" value="Unassembled WGS sequence"/>
</dbReference>
<evidence type="ECO:0000313" key="1">
    <source>
        <dbReference type="EMBL" id="MDG2990249.1"/>
    </source>
</evidence>
<protein>
    <recommendedName>
        <fullName evidence="3">Transposase</fullName>
    </recommendedName>
</protein>
<organism evidence="1 2">
    <name type="scientific">Candidatus Synechococcus calcipolaris G9</name>
    <dbReference type="NCBI Taxonomy" id="1497997"/>
    <lineage>
        <taxon>Bacteria</taxon>
        <taxon>Bacillati</taxon>
        <taxon>Cyanobacteriota</taxon>
        <taxon>Cyanophyceae</taxon>
        <taxon>Synechococcales</taxon>
        <taxon>Synechococcaceae</taxon>
        <taxon>Synechococcus</taxon>
    </lineage>
</organism>
<gene>
    <name evidence="1" type="ORF">L3556_04765</name>
</gene>
<sequence>MMKVASITELSSLTDMIMTPRSRKPKFPLWQYLTQRLLEPGFALNPQRFWRLYRNAYLERCWQQEYTSKGGPPY</sequence>
<evidence type="ECO:0000313" key="2">
    <source>
        <dbReference type="Proteomes" id="UP001154265"/>
    </source>
</evidence>
<reference evidence="1" key="2">
    <citation type="submission" date="2022-01" db="EMBL/GenBank/DDBJ databases">
        <authorList>
            <person name="Zivanovic Y."/>
            <person name="Moreira D."/>
            <person name="Lopez-Garcia P."/>
        </authorList>
    </citation>
    <scope>NUCLEOTIDE SEQUENCE</scope>
    <source>
        <strain evidence="1">G9</strain>
    </source>
</reference>
<proteinExistence type="predicted"/>
<comment type="caution">
    <text evidence="1">The sequence shown here is derived from an EMBL/GenBank/DDBJ whole genome shotgun (WGS) entry which is preliminary data.</text>
</comment>
<name>A0ABT6EWU7_9SYNE</name>